<dbReference type="Proteomes" id="UP000018948">
    <property type="component" value="Unassembled WGS sequence"/>
</dbReference>
<proteinExistence type="predicted"/>
<sequence length="300" mass="33589">MERFRVSVGASDLHDIESDDDIIDEPFNMGERETEVVDRFESDCDNRVELEPATKSILLLKKGLLSANLAAKSCLGNIVYDLPSLDNSKWSERIAQAEQVYARADSTSFCGERFIYCSDNPTRVRMLLSQGDDDELAPLPTAYQRQTVDANPSLRDVSSFYQLNRKQHKMFTRAGSRLLQTIVSDDSGSVDQMIGFLAGLPGSGKSRVIKSLQALAKAWNSQDALQTVAYQGVAAKAANGQTIHKLFQWNINTNCYTKRYSLAQKELFAPLKMLIMDEVSTTDVKLIGMIDHALRDYRLE</sequence>
<comment type="caution">
    <text evidence="1">The sequence shown here is derived from an EMBL/GenBank/DDBJ whole genome shotgun (WGS) entry which is preliminary data.</text>
</comment>
<evidence type="ECO:0000313" key="1">
    <source>
        <dbReference type="EMBL" id="ETP30830.1"/>
    </source>
</evidence>
<dbReference type="InterPro" id="IPR027417">
    <property type="entry name" value="P-loop_NTPase"/>
</dbReference>
<dbReference type="SUPFAM" id="SSF52540">
    <property type="entry name" value="P-loop containing nucleoside triphosphate hydrolases"/>
    <property type="match status" value="1"/>
</dbReference>
<dbReference type="Pfam" id="PF13245">
    <property type="entry name" value="AAA_19"/>
    <property type="match status" value="1"/>
</dbReference>
<protein>
    <submittedName>
        <fullName evidence="1">Uncharacterized protein</fullName>
    </submittedName>
</protein>
<reference evidence="1 2" key="1">
    <citation type="submission" date="2013-11" db="EMBL/GenBank/DDBJ databases">
        <title>The Genome Sequence of Phytophthora parasitica P10297.</title>
        <authorList>
            <consortium name="The Broad Institute Genomics Platform"/>
            <person name="Russ C."/>
            <person name="Tyler B."/>
            <person name="Panabieres F."/>
            <person name="Shan W."/>
            <person name="Tripathy S."/>
            <person name="Grunwald N."/>
            <person name="Machado M."/>
            <person name="Johnson C.S."/>
            <person name="Walker B."/>
            <person name="Young S.K."/>
            <person name="Zeng Q."/>
            <person name="Gargeya S."/>
            <person name="Fitzgerald M."/>
            <person name="Haas B."/>
            <person name="Abouelleil A."/>
            <person name="Allen A.W."/>
            <person name="Alvarado L."/>
            <person name="Arachchi H.M."/>
            <person name="Berlin A.M."/>
            <person name="Chapman S.B."/>
            <person name="Gainer-Dewar J."/>
            <person name="Goldberg J."/>
            <person name="Griggs A."/>
            <person name="Gujja S."/>
            <person name="Hansen M."/>
            <person name="Howarth C."/>
            <person name="Imamovic A."/>
            <person name="Ireland A."/>
            <person name="Larimer J."/>
            <person name="McCowan C."/>
            <person name="Murphy C."/>
            <person name="Pearson M."/>
            <person name="Poon T.W."/>
            <person name="Priest M."/>
            <person name="Roberts A."/>
            <person name="Saif S."/>
            <person name="Shea T."/>
            <person name="Sisk P."/>
            <person name="Sykes S."/>
            <person name="Wortman J."/>
            <person name="Nusbaum C."/>
            <person name="Birren B."/>
        </authorList>
    </citation>
    <scope>NUCLEOTIDE SEQUENCE [LARGE SCALE GENOMIC DNA]</scope>
    <source>
        <strain evidence="1 2">P10297</strain>
    </source>
</reference>
<dbReference type="Gene3D" id="3.40.50.300">
    <property type="entry name" value="P-loop containing nucleotide triphosphate hydrolases"/>
    <property type="match status" value="1"/>
</dbReference>
<dbReference type="AlphaFoldDB" id="W2Y6V6"/>
<gene>
    <name evidence="1" type="ORF">F442_20244</name>
</gene>
<accession>W2Y6V6</accession>
<name>W2Y6V6_PHYNI</name>
<evidence type="ECO:0000313" key="2">
    <source>
        <dbReference type="Proteomes" id="UP000018948"/>
    </source>
</evidence>
<organism evidence="1 2">
    <name type="scientific">Phytophthora nicotianae P10297</name>
    <dbReference type="NCBI Taxonomy" id="1317064"/>
    <lineage>
        <taxon>Eukaryota</taxon>
        <taxon>Sar</taxon>
        <taxon>Stramenopiles</taxon>
        <taxon>Oomycota</taxon>
        <taxon>Peronosporomycetes</taxon>
        <taxon>Peronosporales</taxon>
        <taxon>Peronosporaceae</taxon>
        <taxon>Phytophthora</taxon>
    </lineage>
</organism>
<dbReference type="EMBL" id="ANIY01004211">
    <property type="protein sequence ID" value="ETP30830.1"/>
    <property type="molecule type" value="Genomic_DNA"/>
</dbReference>